<sequence>MNEGVAFSKAETCMIMEPRHSNAAGNVHGGELMKIMDTIAGITAFKHAKGNVVTARVDEIVFHKPVHVGDIITCNGQLTYVGNTSMQVMVTLMVHDLENDFDAAVAMTAFFTMVHLVDDKPTKVPPLIPTNEEEEDLYLLGERKYKEIKNRYM</sequence>
<dbReference type="GO" id="GO:0009062">
    <property type="term" value="P:fatty acid catabolic process"/>
    <property type="evidence" value="ECO:0007669"/>
    <property type="project" value="TreeGrafter"/>
</dbReference>
<evidence type="ECO:0000259" key="4">
    <source>
        <dbReference type="PROSITE" id="PS51770"/>
    </source>
</evidence>
<evidence type="ECO:0000256" key="3">
    <source>
        <dbReference type="PROSITE-ProRule" id="PRU01106"/>
    </source>
</evidence>
<reference evidence="5" key="1">
    <citation type="submission" date="2021-03" db="EMBL/GenBank/DDBJ databases">
        <title>Alkalibacter marinus sp. nov., isolated from tidal flat sediment.</title>
        <authorList>
            <person name="Namirimu T."/>
            <person name="Yang J.-A."/>
            <person name="Yang S.-H."/>
            <person name="Kim Y.-J."/>
            <person name="Kwon K.K."/>
        </authorList>
    </citation>
    <scope>NUCLEOTIDE SEQUENCE</scope>
    <source>
        <strain evidence="5">ES005</strain>
    </source>
</reference>
<dbReference type="Pfam" id="PF03061">
    <property type="entry name" value="4HBT"/>
    <property type="match status" value="1"/>
</dbReference>
<proteinExistence type="inferred from homology"/>
<keyword evidence="2 3" id="KW-0378">Hydrolase</keyword>
<dbReference type="InterPro" id="IPR006683">
    <property type="entry name" value="Thioestr_dom"/>
</dbReference>
<dbReference type="Gene3D" id="3.10.129.10">
    <property type="entry name" value="Hotdog Thioesterase"/>
    <property type="match status" value="1"/>
</dbReference>
<dbReference type="EMBL" id="CP071444">
    <property type="protein sequence ID" value="QSX09081.1"/>
    <property type="molecule type" value="Genomic_DNA"/>
</dbReference>
<keyword evidence="6" id="KW-1185">Reference proteome</keyword>
<dbReference type="Proteomes" id="UP000663499">
    <property type="component" value="Chromosome"/>
</dbReference>
<protein>
    <submittedName>
        <fullName evidence="5">Acyl-CoA thioesterase</fullName>
    </submittedName>
</protein>
<comment type="similarity">
    <text evidence="1">Belongs to the acyl coenzyme A hydrolase family.</text>
</comment>
<evidence type="ECO:0000256" key="1">
    <source>
        <dbReference type="ARBA" id="ARBA00010458"/>
    </source>
</evidence>
<dbReference type="KEGG" id="alka:J0B03_03155"/>
<dbReference type="InterPro" id="IPR040170">
    <property type="entry name" value="Cytosol_ACT"/>
</dbReference>
<accession>A0A974XG61</accession>
<name>A0A974XG61_9FIRM</name>
<dbReference type="PANTHER" id="PTHR11049">
    <property type="entry name" value="ACYL COENZYME A THIOESTER HYDROLASE"/>
    <property type="match status" value="1"/>
</dbReference>
<evidence type="ECO:0000256" key="2">
    <source>
        <dbReference type="ARBA" id="ARBA00022801"/>
    </source>
</evidence>
<gene>
    <name evidence="5" type="ORF">J0B03_03155</name>
</gene>
<organism evidence="5 6">
    <name type="scientific">Alkalibacter rhizosphaerae</name>
    <dbReference type="NCBI Taxonomy" id="2815577"/>
    <lineage>
        <taxon>Bacteria</taxon>
        <taxon>Bacillati</taxon>
        <taxon>Bacillota</taxon>
        <taxon>Clostridia</taxon>
        <taxon>Eubacteriales</taxon>
        <taxon>Eubacteriaceae</taxon>
        <taxon>Alkalibacter</taxon>
    </lineage>
</organism>
<dbReference type="GO" id="GO:0006637">
    <property type="term" value="P:acyl-CoA metabolic process"/>
    <property type="evidence" value="ECO:0007669"/>
    <property type="project" value="TreeGrafter"/>
</dbReference>
<dbReference type="PANTHER" id="PTHR11049:SF24">
    <property type="entry name" value="CYTOSOLIC ACYL COENZYME A THIOESTER HYDROLASE"/>
    <property type="match status" value="1"/>
</dbReference>
<dbReference type="InterPro" id="IPR029069">
    <property type="entry name" value="HotDog_dom_sf"/>
</dbReference>
<dbReference type="AlphaFoldDB" id="A0A974XG61"/>
<evidence type="ECO:0000313" key="6">
    <source>
        <dbReference type="Proteomes" id="UP000663499"/>
    </source>
</evidence>
<dbReference type="GO" id="GO:0005829">
    <property type="term" value="C:cytosol"/>
    <property type="evidence" value="ECO:0007669"/>
    <property type="project" value="TreeGrafter"/>
</dbReference>
<dbReference type="SUPFAM" id="SSF54637">
    <property type="entry name" value="Thioesterase/thiol ester dehydrase-isomerase"/>
    <property type="match status" value="1"/>
</dbReference>
<feature type="domain" description="HotDog ACOT-type" evidence="4">
    <location>
        <begin position="6"/>
        <end position="119"/>
    </location>
</feature>
<dbReference type="CDD" id="cd03442">
    <property type="entry name" value="BFIT_BACH"/>
    <property type="match status" value="1"/>
</dbReference>
<dbReference type="InterPro" id="IPR033120">
    <property type="entry name" value="HOTDOG_ACOT"/>
</dbReference>
<evidence type="ECO:0000313" key="5">
    <source>
        <dbReference type="EMBL" id="QSX09081.1"/>
    </source>
</evidence>
<dbReference type="RefSeq" id="WP_207300420.1">
    <property type="nucleotide sequence ID" value="NZ_CP071444.1"/>
</dbReference>
<dbReference type="PROSITE" id="PS51770">
    <property type="entry name" value="HOTDOG_ACOT"/>
    <property type="match status" value="1"/>
</dbReference>
<dbReference type="GO" id="GO:0052816">
    <property type="term" value="F:long-chain fatty acyl-CoA hydrolase activity"/>
    <property type="evidence" value="ECO:0007669"/>
    <property type="project" value="TreeGrafter"/>
</dbReference>